<dbReference type="AlphaFoldDB" id="A0A2Z6N9F3"/>
<sequence>MGVELDSQPFEFKDSDENSADFKSRNQKAKEYDNRVSKNVKKNEHDFDSSPDDTKSANCIPEPKLEFYNSNIDLKNDHEPKSHSSKDKRDYDPSPKLEFYDSMVDFKSDYEAQEMDLHEPVSHSSEDIGSFMMFANDEHSVKKSISSPISDPLQVDKFQNSVDVFEDRTIAGCEPELEVCYKENSYSVVKDICVDKGVFTKHKFMFEETVDGKAYNFFPVESFDDNQKPKDNTGIKVLDLPETEESDQLSSNHDQHNDVMHKVDGEIEDLIDNVTKVMDLHEDIHDSMPTDDKDEEPSGEPNLHSQSKESNNMVEEEVLATPATGLAIDELNSDGVRSFPHHSGTSAPADCIKKEFHQLGGCNCDETHQPFMTVEGSSGGDFSEIHHAETSQQIHRGFGESSFSAAGAVSGRISYSGSIPYSGSISIRSDSSTTSTRSFAFPILQSEWNSSPVRMEKPDRRSYRKQRKWRNGLLCSCSRFSLPIAQSMLSGDLELPVNDLISLLQAKSIEFRFACI</sequence>
<dbReference type="InterPro" id="IPR040378">
    <property type="entry name" value="BASL"/>
</dbReference>
<dbReference type="PANTHER" id="PTHR33914:SF2">
    <property type="entry name" value="OS02G0582100 PROTEIN"/>
    <property type="match status" value="1"/>
</dbReference>
<organism evidence="2 3">
    <name type="scientific">Trifolium subterraneum</name>
    <name type="common">Subterranean clover</name>
    <dbReference type="NCBI Taxonomy" id="3900"/>
    <lineage>
        <taxon>Eukaryota</taxon>
        <taxon>Viridiplantae</taxon>
        <taxon>Streptophyta</taxon>
        <taxon>Embryophyta</taxon>
        <taxon>Tracheophyta</taxon>
        <taxon>Spermatophyta</taxon>
        <taxon>Magnoliopsida</taxon>
        <taxon>eudicotyledons</taxon>
        <taxon>Gunneridae</taxon>
        <taxon>Pentapetalae</taxon>
        <taxon>rosids</taxon>
        <taxon>fabids</taxon>
        <taxon>Fabales</taxon>
        <taxon>Fabaceae</taxon>
        <taxon>Papilionoideae</taxon>
        <taxon>50 kb inversion clade</taxon>
        <taxon>NPAAA clade</taxon>
        <taxon>Hologalegina</taxon>
        <taxon>IRL clade</taxon>
        <taxon>Trifolieae</taxon>
        <taxon>Trifolium</taxon>
    </lineage>
</organism>
<feature type="compositionally biased region" description="Basic and acidic residues" evidence="1">
    <location>
        <begin position="74"/>
        <end position="96"/>
    </location>
</feature>
<dbReference type="Proteomes" id="UP000242715">
    <property type="component" value="Unassembled WGS sequence"/>
</dbReference>
<dbReference type="PANTHER" id="PTHR33914">
    <property type="entry name" value="18S PRE-RIBOSOMAL ASSEMBLY PROTEIN GAR2-LIKE PROTEIN"/>
    <property type="match status" value="1"/>
</dbReference>
<name>A0A2Z6N9F3_TRISU</name>
<evidence type="ECO:0000256" key="1">
    <source>
        <dbReference type="SAM" id="MobiDB-lite"/>
    </source>
</evidence>
<feature type="compositionally biased region" description="Polar residues" evidence="1">
    <location>
        <begin position="303"/>
        <end position="313"/>
    </location>
</feature>
<feature type="region of interest" description="Disordered" evidence="1">
    <location>
        <begin position="1"/>
        <end position="96"/>
    </location>
</feature>
<feature type="region of interest" description="Disordered" evidence="1">
    <location>
        <begin position="284"/>
        <end position="313"/>
    </location>
</feature>
<evidence type="ECO:0000313" key="2">
    <source>
        <dbReference type="EMBL" id="GAU32575.1"/>
    </source>
</evidence>
<dbReference type="GO" id="GO:0009786">
    <property type="term" value="P:regulation of asymmetric cell division"/>
    <property type="evidence" value="ECO:0007669"/>
    <property type="project" value="InterPro"/>
</dbReference>
<proteinExistence type="predicted"/>
<accession>A0A2Z6N9F3</accession>
<feature type="compositionally biased region" description="Basic and acidic residues" evidence="1">
    <location>
        <begin position="11"/>
        <end position="55"/>
    </location>
</feature>
<evidence type="ECO:0000313" key="3">
    <source>
        <dbReference type="Proteomes" id="UP000242715"/>
    </source>
</evidence>
<gene>
    <name evidence="2" type="ORF">TSUD_218330</name>
</gene>
<dbReference type="EMBL" id="DF973497">
    <property type="protein sequence ID" value="GAU32575.1"/>
    <property type="molecule type" value="Genomic_DNA"/>
</dbReference>
<reference evidence="3" key="1">
    <citation type="journal article" date="2017" name="Front. Plant Sci.">
        <title>Climate Clever Clovers: New Paradigm to Reduce the Environmental Footprint of Ruminants by Breeding Low Methanogenic Forages Utilizing Haplotype Variation.</title>
        <authorList>
            <person name="Kaur P."/>
            <person name="Appels R."/>
            <person name="Bayer P.E."/>
            <person name="Keeble-Gagnere G."/>
            <person name="Wang J."/>
            <person name="Hirakawa H."/>
            <person name="Shirasawa K."/>
            <person name="Vercoe P."/>
            <person name="Stefanova K."/>
            <person name="Durmic Z."/>
            <person name="Nichols P."/>
            <person name="Revell C."/>
            <person name="Isobe S.N."/>
            <person name="Edwards D."/>
            <person name="Erskine W."/>
        </authorList>
    </citation>
    <scope>NUCLEOTIDE SEQUENCE [LARGE SCALE GENOMIC DNA]</scope>
    <source>
        <strain evidence="3">cv. Daliak</strain>
    </source>
</reference>
<protein>
    <submittedName>
        <fullName evidence="2">Uncharacterized protein</fullName>
    </submittedName>
</protein>
<keyword evidence="3" id="KW-1185">Reference proteome</keyword>
<dbReference type="OrthoDB" id="1911032at2759"/>